<evidence type="ECO:0000313" key="2">
    <source>
        <dbReference type="Proteomes" id="UP000828390"/>
    </source>
</evidence>
<evidence type="ECO:0000313" key="1">
    <source>
        <dbReference type="EMBL" id="KAH3712269.1"/>
    </source>
</evidence>
<name>A0A9D3Z5G9_DREPO</name>
<sequence>MEMRGDDSSLFLTPRSSTQLGWFRRSAIGINKLYSIMAEMKTDARITEPRITPYRQN</sequence>
<keyword evidence="2" id="KW-1185">Reference proteome</keyword>
<comment type="caution">
    <text evidence="1">The sequence shown here is derived from an EMBL/GenBank/DDBJ whole genome shotgun (WGS) entry which is preliminary data.</text>
</comment>
<dbReference type="Proteomes" id="UP000828390">
    <property type="component" value="Unassembled WGS sequence"/>
</dbReference>
<dbReference type="AlphaFoldDB" id="A0A9D3Z5G9"/>
<dbReference type="EMBL" id="JAIWYP010000014">
    <property type="protein sequence ID" value="KAH3712269.1"/>
    <property type="molecule type" value="Genomic_DNA"/>
</dbReference>
<reference evidence="1" key="1">
    <citation type="journal article" date="2019" name="bioRxiv">
        <title>The Genome of the Zebra Mussel, Dreissena polymorpha: A Resource for Invasive Species Research.</title>
        <authorList>
            <person name="McCartney M.A."/>
            <person name="Auch B."/>
            <person name="Kono T."/>
            <person name="Mallez S."/>
            <person name="Zhang Y."/>
            <person name="Obille A."/>
            <person name="Becker A."/>
            <person name="Abrahante J.E."/>
            <person name="Garbe J."/>
            <person name="Badalamenti J.P."/>
            <person name="Herman A."/>
            <person name="Mangelson H."/>
            <person name="Liachko I."/>
            <person name="Sullivan S."/>
            <person name="Sone E.D."/>
            <person name="Koren S."/>
            <person name="Silverstein K.A.T."/>
            <person name="Beckman K.B."/>
            <person name="Gohl D.M."/>
        </authorList>
    </citation>
    <scope>NUCLEOTIDE SEQUENCE</scope>
    <source>
        <strain evidence="1">Duluth1</strain>
        <tissue evidence="1">Whole animal</tissue>
    </source>
</reference>
<reference evidence="1" key="2">
    <citation type="submission" date="2020-11" db="EMBL/GenBank/DDBJ databases">
        <authorList>
            <person name="McCartney M.A."/>
            <person name="Auch B."/>
            <person name="Kono T."/>
            <person name="Mallez S."/>
            <person name="Becker A."/>
            <person name="Gohl D.M."/>
            <person name="Silverstein K.A.T."/>
            <person name="Koren S."/>
            <person name="Bechman K.B."/>
            <person name="Herman A."/>
            <person name="Abrahante J.E."/>
            <person name="Garbe J."/>
        </authorList>
    </citation>
    <scope>NUCLEOTIDE SEQUENCE</scope>
    <source>
        <strain evidence="1">Duluth1</strain>
        <tissue evidence="1">Whole animal</tissue>
    </source>
</reference>
<accession>A0A9D3Z5G9</accession>
<gene>
    <name evidence="1" type="ORF">DPMN_071962</name>
</gene>
<organism evidence="1 2">
    <name type="scientific">Dreissena polymorpha</name>
    <name type="common">Zebra mussel</name>
    <name type="synonym">Mytilus polymorpha</name>
    <dbReference type="NCBI Taxonomy" id="45954"/>
    <lineage>
        <taxon>Eukaryota</taxon>
        <taxon>Metazoa</taxon>
        <taxon>Spiralia</taxon>
        <taxon>Lophotrochozoa</taxon>
        <taxon>Mollusca</taxon>
        <taxon>Bivalvia</taxon>
        <taxon>Autobranchia</taxon>
        <taxon>Heteroconchia</taxon>
        <taxon>Euheterodonta</taxon>
        <taxon>Imparidentia</taxon>
        <taxon>Neoheterodontei</taxon>
        <taxon>Myida</taxon>
        <taxon>Dreissenoidea</taxon>
        <taxon>Dreissenidae</taxon>
        <taxon>Dreissena</taxon>
    </lineage>
</organism>
<protein>
    <submittedName>
        <fullName evidence="1">Uncharacterized protein</fullName>
    </submittedName>
</protein>
<proteinExistence type="predicted"/>